<dbReference type="NCBIfam" id="TIGR01391">
    <property type="entry name" value="dnaG"/>
    <property type="match status" value="1"/>
</dbReference>
<dbReference type="Proteomes" id="UP000503096">
    <property type="component" value="Chromosome"/>
</dbReference>
<dbReference type="SMART" id="SM00400">
    <property type="entry name" value="ZnF_CHCC"/>
    <property type="match status" value="1"/>
</dbReference>
<evidence type="ECO:0000313" key="16">
    <source>
        <dbReference type="EMBL" id="QJR13910.1"/>
    </source>
</evidence>
<comment type="catalytic activity">
    <reaction evidence="12">
        <text>ssDNA + n NTP = ssDNA/pppN(pN)n-1 hybrid + (n-1) diphosphate.</text>
        <dbReference type="EC" id="2.7.7.101"/>
    </reaction>
</comment>
<organism evidence="16 17">
    <name type="scientific">Usitatibacter palustris</name>
    <dbReference type="NCBI Taxonomy" id="2732487"/>
    <lineage>
        <taxon>Bacteria</taxon>
        <taxon>Pseudomonadati</taxon>
        <taxon>Pseudomonadota</taxon>
        <taxon>Betaproteobacteria</taxon>
        <taxon>Nitrosomonadales</taxon>
        <taxon>Usitatibacteraceae</taxon>
        <taxon>Usitatibacter</taxon>
    </lineage>
</organism>
<evidence type="ECO:0000256" key="8">
    <source>
        <dbReference type="ARBA" id="ARBA00022833"/>
    </source>
</evidence>
<keyword evidence="9" id="KW-0460">Magnesium</keyword>
<comment type="function">
    <text evidence="12 13">RNA polymerase that catalyzes the synthesis of short RNA molecules used as primers for DNA polymerase during DNA replication.</text>
</comment>
<dbReference type="SMART" id="SM00766">
    <property type="entry name" value="DnaG_DnaB_bind"/>
    <property type="match status" value="1"/>
</dbReference>
<dbReference type="GO" id="GO:0005737">
    <property type="term" value="C:cytoplasm"/>
    <property type="evidence" value="ECO:0007669"/>
    <property type="project" value="TreeGrafter"/>
</dbReference>
<dbReference type="PROSITE" id="PS50880">
    <property type="entry name" value="TOPRIM"/>
    <property type="match status" value="1"/>
</dbReference>
<proteinExistence type="inferred from homology"/>
<dbReference type="SUPFAM" id="SSF56731">
    <property type="entry name" value="DNA primase core"/>
    <property type="match status" value="1"/>
</dbReference>
<name>A0A6M4H3A5_9PROT</name>
<comment type="domain">
    <text evidence="12">Contains an N-terminal zinc-binding domain, a central core domain that contains the primase activity, and a C-terminal DnaB-binding domain.</text>
</comment>
<evidence type="ECO:0000256" key="1">
    <source>
        <dbReference type="ARBA" id="ARBA00022478"/>
    </source>
</evidence>
<dbReference type="GO" id="GO:0003677">
    <property type="term" value="F:DNA binding"/>
    <property type="evidence" value="ECO:0007669"/>
    <property type="project" value="UniProtKB-KW"/>
</dbReference>
<dbReference type="PANTHER" id="PTHR30313:SF2">
    <property type="entry name" value="DNA PRIMASE"/>
    <property type="match status" value="1"/>
</dbReference>
<keyword evidence="7 12" id="KW-0863">Zinc-finger</keyword>
<evidence type="ECO:0000256" key="3">
    <source>
        <dbReference type="ARBA" id="ARBA00022679"/>
    </source>
</evidence>
<dbReference type="CDD" id="cd03364">
    <property type="entry name" value="TOPRIM_DnaG_primases"/>
    <property type="match status" value="1"/>
</dbReference>
<dbReference type="AlphaFoldDB" id="A0A6M4H3A5"/>
<keyword evidence="4 12" id="KW-0548">Nucleotidyltransferase</keyword>
<dbReference type="Pfam" id="PF13155">
    <property type="entry name" value="Toprim_2"/>
    <property type="match status" value="1"/>
</dbReference>
<dbReference type="Gene3D" id="1.10.860.10">
    <property type="entry name" value="DNAb Helicase, Chain A"/>
    <property type="match status" value="1"/>
</dbReference>
<evidence type="ECO:0000256" key="9">
    <source>
        <dbReference type="ARBA" id="ARBA00022842"/>
    </source>
</evidence>
<dbReference type="SUPFAM" id="SSF117023">
    <property type="entry name" value="DNA primase DnaG, C-terminal domain"/>
    <property type="match status" value="1"/>
</dbReference>
<keyword evidence="8 12" id="KW-0862">Zinc</keyword>
<dbReference type="InParanoid" id="A0A6M4H3A5"/>
<dbReference type="Pfam" id="PF08275">
    <property type="entry name" value="DNAG_N"/>
    <property type="match status" value="1"/>
</dbReference>
<evidence type="ECO:0000256" key="7">
    <source>
        <dbReference type="ARBA" id="ARBA00022771"/>
    </source>
</evidence>
<dbReference type="PIRSF" id="PIRSF002811">
    <property type="entry name" value="DnaG"/>
    <property type="match status" value="1"/>
</dbReference>
<dbReference type="FunFam" id="3.40.1360.10:FF:000002">
    <property type="entry name" value="DNA primase"/>
    <property type="match status" value="1"/>
</dbReference>
<evidence type="ECO:0000259" key="15">
    <source>
        <dbReference type="PROSITE" id="PS50880"/>
    </source>
</evidence>
<dbReference type="Gene3D" id="1.20.50.20">
    <property type="entry name" value="DnaG, RNA polymerase domain, helical bundle"/>
    <property type="match status" value="1"/>
</dbReference>
<dbReference type="InterPro" id="IPR016136">
    <property type="entry name" value="DNA_helicase_N/primase_C"/>
</dbReference>
<evidence type="ECO:0000256" key="10">
    <source>
        <dbReference type="ARBA" id="ARBA00023125"/>
    </source>
</evidence>
<dbReference type="InterPro" id="IPR013264">
    <property type="entry name" value="DNAG_N"/>
</dbReference>
<keyword evidence="17" id="KW-1185">Reference proteome</keyword>
<accession>A0A6M4H3A5</accession>
<keyword evidence="6 12" id="KW-0479">Metal-binding</keyword>
<dbReference type="InterPro" id="IPR036977">
    <property type="entry name" value="DNA_primase_Znf_CHC2"/>
</dbReference>
<keyword evidence="1 12" id="KW-0240">DNA-directed RNA polymerase</keyword>
<keyword evidence="5 12" id="KW-0235">DNA replication</keyword>
<comment type="subunit">
    <text evidence="12">Monomer. Interacts with DnaB.</text>
</comment>
<comment type="similarity">
    <text evidence="12 13">Belongs to the DnaG primase family.</text>
</comment>
<feature type="domain" description="Toprim" evidence="15">
    <location>
        <begin position="251"/>
        <end position="333"/>
    </location>
</feature>
<evidence type="ECO:0000256" key="4">
    <source>
        <dbReference type="ARBA" id="ARBA00022695"/>
    </source>
</evidence>
<dbReference type="Gene3D" id="3.40.1360.10">
    <property type="match status" value="1"/>
</dbReference>
<keyword evidence="2 12" id="KW-0639">Primosome</keyword>
<dbReference type="KEGG" id="upl:DSM104440_00700"/>
<keyword evidence="10 12" id="KW-0238">DNA-binding</keyword>
<protein>
    <recommendedName>
        <fullName evidence="12 13">DNA primase</fullName>
        <ecNumber evidence="12">2.7.7.101</ecNumber>
    </recommendedName>
</protein>
<dbReference type="Pfam" id="PF10410">
    <property type="entry name" value="DnaB_bind"/>
    <property type="match status" value="1"/>
</dbReference>
<dbReference type="GO" id="GO:0008270">
    <property type="term" value="F:zinc ion binding"/>
    <property type="evidence" value="ECO:0007669"/>
    <property type="project" value="UniProtKB-UniRule"/>
</dbReference>
<evidence type="ECO:0000256" key="2">
    <source>
        <dbReference type="ARBA" id="ARBA00022515"/>
    </source>
</evidence>
<dbReference type="PANTHER" id="PTHR30313">
    <property type="entry name" value="DNA PRIMASE"/>
    <property type="match status" value="1"/>
</dbReference>
<comment type="cofactor">
    <cofactor evidence="12 13 14">
        <name>Zn(2+)</name>
        <dbReference type="ChEBI" id="CHEBI:29105"/>
    </cofactor>
    <text evidence="12 13 14">Binds 1 zinc ion per monomer.</text>
</comment>
<dbReference type="GO" id="GO:0006269">
    <property type="term" value="P:DNA replication, synthesis of primer"/>
    <property type="evidence" value="ECO:0007669"/>
    <property type="project" value="UniProtKB-UniRule"/>
</dbReference>
<dbReference type="InterPro" id="IPR006295">
    <property type="entry name" value="DNA_primase_DnaG"/>
</dbReference>
<dbReference type="InterPro" id="IPR050219">
    <property type="entry name" value="DnaG_primase"/>
</dbReference>
<dbReference type="Pfam" id="PF08278">
    <property type="entry name" value="DnaG_DnaB_bind"/>
    <property type="match status" value="1"/>
</dbReference>
<feature type="zinc finger region" description="CHC2-type" evidence="12 14">
    <location>
        <begin position="37"/>
        <end position="61"/>
    </location>
</feature>
<evidence type="ECO:0000256" key="13">
    <source>
        <dbReference type="PIRNR" id="PIRNR002811"/>
    </source>
</evidence>
<dbReference type="InterPro" id="IPR034151">
    <property type="entry name" value="TOPRIM_DnaG_bac"/>
</dbReference>
<evidence type="ECO:0000256" key="6">
    <source>
        <dbReference type="ARBA" id="ARBA00022723"/>
    </source>
</evidence>
<dbReference type="GO" id="GO:0000428">
    <property type="term" value="C:DNA-directed RNA polymerase complex"/>
    <property type="evidence" value="ECO:0007669"/>
    <property type="project" value="UniProtKB-KW"/>
</dbReference>
<evidence type="ECO:0000256" key="5">
    <source>
        <dbReference type="ARBA" id="ARBA00022705"/>
    </source>
</evidence>
<keyword evidence="3 12" id="KW-0808">Transferase</keyword>
<keyword evidence="11 12" id="KW-0804">Transcription</keyword>
<evidence type="ECO:0000313" key="17">
    <source>
        <dbReference type="Proteomes" id="UP000503096"/>
    </source>
</evidence>
<evidence type="ECO:0000256" key="12">
    <source>
        <dbReference type="HAMAP-Rule" id="MF_00974"/>
    </source>
</evidence>
<evidence type="ECO:0000256" key="11">
    <source>
        <dbReference type="ARBA" id="ARBA00023163"/>
    </source>
</evidence>
<dbReference type="HAMAP" id="MF_00974">
    <property type="entry name" value="DNA_primase_DnaG"/>
    <property type="match status" value="1"/>
</dbReference>
<dbReference type="FunCoup" id="A0A6M4H3A5">
    <property type="interactions" value="297"/>
</dbReference>
<sequence length="589" mass="64333">MIPQDFIQNLLGRVDIVDVIDKYVKLKKSGSNFSACCPFHNEKTPSFSVSPSKQFYHCFGCGVHGNAIGFLMEYSGQTYPDAIRTLAESVGLEVPEVRSGRERPQGAQAPGLAVLMMDALNHYRALLKKSPVAIEYLKKRGLSGEIAARYGLGYAPDEWQGLEAVFADYRDPALKDTGLVIDNDQGKRYDRFRGRVMFPILDSRGNVIGFGGRVIGEGEPKYLNSPETPLFEKGRELYGLYQARRAIRDANLVLVVEGYMDVVALAQHGVENAVATLGTATTPVHVTKLLRLADNVVFSFDGDNAGRKAAWRALEVALPVLADGKAVSFLFLPSEDDPDSYVRKHGRDAFMKVLDEARPLSQFLFSELASRVDMTTEEGRARFVSLAKPLVTQVQAPALAVMLRRRMGELAGLSESELQELVPTTAQARKPAAAPARTSRAARTLELKLLARILSQPALSAAVPDEVLGGHGSETGALRAVVGYLKGAGKSANLGQVSEYFKGSEHQDTLDEALGEKLLEQAEGPGLDLEAEVLDLVEKLGAERKTRRLKELAKSGQMTTEELAEFQLLSAWQRQAKSGNQDPESRSKV</sequence>
<dbReference type="RefSeq" id="WP_171160653.1">
    <property type="nucleotide sequence ID" value="NZ_CP053073.1"/>
</dbReference>
<dbReference type="Pfam" id="PF01807">
    <property type="entry name" value="Zn_ribbon_DnaG"/>
    <property type="match status" value="1"/>
</dbReference>
<dbReference type="SMART" id="SM00493">
    <property type="entry name" value="TOPRIM"/>
    <property type="match status" value="1"/>
</dbReference>
<dbReference type="EMBL" id="CP053073">
    <property type="protein sequence ID" value="QJR13910.1"/>
    <property type="molecule type" value="Genomic_DNA"/>
</dbReference>
<dbReference type="InterPro" id="IPR030846">
    <property type="entry name" value="DnaG_bac"/>
</dbReference>
<dbReference type="InterPro" id="IPR019475">
    <property type="entry name" value="DNA_primase_DnaB-bd"/>
</dbReference>
<dbReference type="InterPro" id="IPR006171">
    <property type="entry name" value="TOPRIM_dom"/>
</dbReference>
<evidence type="ECO:0000256" key="14">
    <source>
        <dbReference type="PIRSR" id="PIRSR002811-1"/>
    </source>
</evidence>
<dbReference type="InterPro" id="IPR037068">
    <property type="entry name" value="DNA_primase_core_N_sf"/>
</dbReference>
<dbReference type="InterPro" id="IPR002694">
    <property type="entry name" value="Znf_CHC2"/>
</dbReference>
<dbReference type="GO" id="GO:1990077">
    <property type="term" value="C:primosome complex"/>
    <property type="evidence" value="ECO:0007669"/>
    <property type="project" value="UniProtKB-KW"/>
</dbReference>
<dbReference type="Gene3D" id="3.90.580.10">
    <property type="entry name" value="Zinc finger, CHC2-type domain"/>
    <property type="match status" value="1"/>
</dbReference>
<dbReference type="GO" id="GO:0003899">
    <property type="term" value="F:DNA-directed RNA polymerase activity"/>
    <property type="evidence" value="ECO:0007669"/>
    <property type="project" value="UniProtKB-UniRule"/>
</dbReference>
<dbReference type="InterPro" id="IPR013173">
    <property type="entry name" value="DNA_primase_DnaG_DnaB-bd_dom"/>
</dbReference>
<dbReference type="EC" id="2.7.7.101" evidence="12"/>
<gene>
    <name evidence="12 16" type="primary">dnaG</name>
    <name evidence="16" type="ORF">DSM104440_00700</name>
</gene>
<reference evidence="16 17" key="1">
    <citation type="submission" date="2020-04" db="EMBL/GenBank/DDBJ databases">
        <title>Usitatibacter rugosus gen. nov., sp. nov. and Usitatibacter palustris sp. nov., novel members of Usitatibacteraceae fam. nov. within the order Nitrosomonadales isolated from soil.</title>
        <authorList>
            <person name="Huber K.J."/>
            <person name="Neumann-Schaal M."/>
            <person name="Geppert A."/>
            <person name="Luckner M."/>
            <person name="Wanner G."/>
            <person name="Overmann J."/>
        </authorList>
    </citation>
    <scope>NUCLEOTIDE SEQUENCE [LARGE SCALE GENOMIC DNA]</scope>
    <source>
        <strain evidence="16 17">Swamp67</strain>
    </source>
</reference>
<dbReference type="FunFam" id="3.90.580.10:FF:000001">
    <property type="entry name" value="DNA primase"/>
    <property type="match status" value="1"/>
</dbReference>
<dbReference type="SUPFAM" id="SSF57783">
    <property type="entry name" value="Zinc beta-ribbon"/>
    <property type="match status" value="1"/>
</dbReference>
<dbReference type="Gene3D" id="3.90.980.10">
    <property type="entry name" value="DNA primase, catalytic core, N-terminal domain"/>
    <property type="match status" value="1"/>
</dbReference>